<dbReference type="AlphaFoldDB" id="A0A6B9FT68"/>
<dbReference type="InterPro" id="IPR003439">
    <property type="entry name" value="ABC_transporter-like_ATP-bd"/>
</dbReference>
<dbReference type="InterPro" id="IPR003593">
    <property type="entry name" value="AAA+_ATPase"/>
</dbReference>
<dbReference type="NCBIfam" id="TIGR03410">
    <property type="entry name" value="urea_trans_UrtE"/>
    <property type="match status" value="1"/>
</dbReference>
<reference evidence="7 8" key="1">
    <citation type="journal article" date="2012" name="Genet. Mol. Biol.">
        <title>Analysis of 16S rRNA and mxaF genes revealing insights into Methylobacterium niche-specific plant association.</title>
        <authorList>
            <person name="Dourado M.N."/>
            <person name="Andreote F.D."/>
            <person name="Dini-Andreote F."/>
            <person name="Conti R."/>
            <person name="Araujo J.M."/>
            <person name="Araujo W.L."/>
        </authorList>
    </citation>
    <scope>NUCLEOTIDE SEQUENCE [LARGE SCALE GENOMIC DNA]</scope>
    <source>
        <strain evidence="7 8">SR1.6/6</strain>
    </source>
</reference>
<comment type="similarity">
    <text evidence="1">Belongs to the ABC transporter superfamily.</text>
</comment>
<dbReference type="PANTHER" id="PTHR43820">
    <property type="entry name" value="HIGH-AFFINITY BRANCHED-CHAIN AMINO ACID TRANSPORT ATP-BINDING PROTEIN LIVF"/>
    <property type="match status" value="1"/>
</dbReference>
<dbReference type="Proteomes" id="UP000012488">
    <property type="component" value="Chromosome"/>
</dbReference>
<reference evidence="7 8" key="2">
    <citation type="journal article" date="2013" name="Genome Announc.">
        <title>Draft Genome Sequence of Methylobacterium mesophilicum Strain SR1.6/6, Isolated from Citrus sinensis.</title>
        <authorList>
            <person name="Marinho Almeida D."/>
            <person name="Dini-Andreote F."/>
            <person name="Camargo Neves A.A."/>
            <person name="Juca Ramos R.T."/>
            <person name="Andreote F.D."/>
            <person name="Carneiro A.R."/>
            <person name="Oliveira de Souza Lima A."/>
            <person name="Caracciolo Gomes de Sa P.H."/>
            <person name="Ribeiro Barbosa M.S."/>
            <person name="Araujo W.L."/>
            <person name="Silva A."/>
        </authorList>
    </citation>
    <scope>NUCLEOTIDE SEQUENCE [LARGE SCALE GENOMIC DNA]</scope>
    <source>
        <strain evidence="7 8">SR1.6/6</strain>
    </source>
</reference>
<evidence type="ECO:0000313" key="8">
    <source>
        <dbReference type="Proteomes" id="UP000012488"/>
    </source>
</evidence>
<dbReference type="PANTHER" id="PTHR43820:SF5">
    <property type="entry name" value="HIGH-AFFINITY BRANCHED-CHAIN AMINO ACID TRANSPORT ATP-BINDING PROTEIN"/>
    <property type="match status" value="1"/>
</dbReference>
<dbReference type="Gene3D" id="3.40.50.300">
    <property type="entry name" value="P-loop containing nucleotide triphosphate hydrolases"/>
    <property type="match status" value="1"/>
</dbReference>
<dbReference type="InterPro" id="IPR052156">
    <property type="entry name" value="BCAA_Transport_ATP-bd_LivF"/>
</dbReference>
<dbReference type="InterPro" id="IPR017780">
    <property type="entry name" value="ABC_transptr_urea_ATP-bd_UrtE"/>
</dbReference>
<organism evidence="7 8">
    <name type="scientific">Methylobacterium mesophilicum SR1.6/6</name>
    <dbReference type="NCBI Taxonomy" id="908290"/>
    <lineage>
        <taxon>Bacteria</taxon>
        <taxon>Pseudomonadati</taxon>
        <taxon>Pseudomonadota</taxon>
        <taxon>Alphaproteobacteria</taxon>
        <taxon>Hyphomicrobiales</taxon>
        <taxon>Methylobacteriaceae</taxon>
        <taxon>Methylobacterium</taxon>
    </lineage>
</organism>
<evidence type="ECO:0000256" key="3">
    <source>
        <dbReference type="ARBA" id="ARBA00022741"/>
    </source>
</evidence>
<evidence type="ECO:0000313" key="7">
    <source>
        <dbReference type="EMBL" id="QGY05617.1"/>
    </source>
</evidence>
<dbReference type="GO" id="GO:0016887">
    <property type="term" value="F:ATP hydrolysis activity"/>
    <property type="evidence" value="ECO:0007669"/>
    <property type="project" value="InterPro"/>
</dbReference>
<dbReference type="RefSeq" id="WP_010684479.1">
    <property type="nucleotide sequence ID" value="NZ_CP043538.1"/>
</dbReference>
<name>A0A6B9FT68_9HYPH</name>
<dbReference type="SMART" id="SM00382">
    <property type="entry name" value="AAA"/>
    <property type="match status" value="1"/>
</dbReference>
<dbReference type="PROSITE" id="PS50893">
    <property type="entry name" value="ABC_TRANSPORTER_2"/>
    <property type="match status" value="1"/>
</dbReference>
<evidence type="ECO:0000259" key="6">
    <source>
        <dbReference type="PROSITE" id="PS50893"/>
    </source>
</evidence>
<dbReference type="Pfam" id="PF00005">
    <property type="entry name" value="ABC_tran"/>
    <property type="match status" value="1"/>
</dbReference>
<sequence length="235" mass="25048">MTDVPARLAVEGLDQHYGSAQVLRGIGLAVEPGTCLAVLGRNGAGKTTLLRCLTGLIPESRGRIALDRTELTRLSPDRRARAGLAYVPQGREIFSDLTVAENLRVAARAHGLERTDAVDEAVTLFPALRGLWHRPGGNLSGGQQQQLAIARALATRPRALLLDEPTEGIQPSIVAAIEAVIAGLKGRITVLLVEQYLDFALRVADSVVVLSRGSVVERGDPKALNPEALTRHIAV</sequence>
<keyword evidence="2" id="KW-0813">Transport</keyword>
<proteinExistence type="inferred from homology"/>
<dbReference type="GO" id="GO:0015658">
    <property type="term" value="F:branched-chain amino acid transmembrane transporter activity"/>
    <property type="evidence" value="ECO:0007669"/>
    <property type="project" value="TreeGrafter"/>
</dbReference>
<evidence type="ECO:0000256" key="2">
    <source>
        <dbReference type="ARBA" id="ARBA00022448"/>
    </source>
</evidence>
<evidence type="ECO:0000256" key="1">
    <source>
        <dbReference type="ARBA" id="ARBA00005417"/>
    </source>
</evidence>
<dbReference type="InterPro" id="IPR027417">
    <property type="entry name" value="P-loop_NTPase"/>
</dbReference>
<dbReference type="GO" id="GO:0015807">
    <property type="term" value="P:L-amino acid transport"/>
    <property type="evidence" value="ECO:0007669"/>
    <property type="project" value="TreeGrafter"/>
</dbReference>
<keyword evidence="5" id="KW-0029">Amino-acid transport</keyword>
<accession>A0A6B9FT68</accession>
<dbReference type="OrthoDB" id="9806149at2"/>
<dbReference type="CDD" id="cd03224">
    <property type="entry name" value="ABC_TM1139_LivF_branched"/>
    <property type="match status" value="1"/>
</dbReference>
<evidence type="ECO:0000256" key="5">
    <source>
        <dbReference type="ARBA" id="ARBA00022970"/>
    </source>
</evidence>
<dbReference type="KEGG" id="mmes:MMSR116_29755"/>
<dbReference type="EMBL" id="CP043538">
    <property type="protein sequence ID" value="QGY05617.1"/>
    <property type="molecule type" value="Genomic_DNA"/>
</dbReference>
<evidence type="ECO:0000256" key="4">
    <source>
        <dbReference type="ARBA" id="ARBA00022840"/>
    </source>
</evidence>
<keyword evidence="3" id="KW-0547">Nucleotide-binding</keyword>
<keyword evidence="4 7" id="KW-0067">ATP-binding</keyword>
<gene>
    <name evidence="7" type="primary">urtE</name>
    <name evidence="7" type="ORF">MMSR116_29755</name>
</gene>
<protein>
    <submittedName>
        <fullName evidence="7">Urea ABC transporter ATP-binding subunit UrtE</fullName>
    </submittedName>
</protein>
<feature type="domain" description="ABC transporter" evidence="6">
    <location>
        <begin position="8"/>
        <end position="235"/>
    </location>
</feature>
<dbReference type="SUPFAM" id="SSF52540">
    <property type="entry name" value="P-loop containing nucleoside triphosphate hydrolases"/>
    <property type="match status" value="1"/>
</dbReference>
<dbReference type="GO" id="GO:0005524">
    <property type="term" value="F:ATP binding"/>
    <property type="evidence" value="ECO:0007669"/>
    <property type="project" value="UniProtKB-KW"/>
</dbReference>